<organism evidence="1 2">
    <name type="scientific">Portunus trituberculatus</name>
    <name type="common">Swimming crab</name>
    <name type="synonym">Neptunus trituberculatus</name>
    <dbReference type="NCBI Taxonomy" id="210409"/>
    <lineage>
        <taxon>Eukaryota</taxon>
        <taxon>Metazoa</taxon>
        <taxon>Ecdysozoa</taxon>
        <taxon>Arthropoda</taxon>
        <taxon>Crustacea</taxon>
        <taxon>Multicrustacea</taxon>
        <taxon>Malacostraca</taxon>
        <taxon>Eumalacostraca</taxon>
        <taxon>Eucarida</taxon>
        <taxon>Decapoda</taxon>
        <taxon>Pleocyemata</taxon>
        <taxon>Brachyura</taxon>
        <taxon>Eubrachyura</taxon>
        <taxon>Portunoidea</taxon>
        <taxon>Portunidae</taxon>
        <taxon>Portuninae</taxon>
        <taxon>Portunus</taxon>
    </lineage>
</organism>
<evidence type="ECO:0000313" key="1">
    <source>
        <dbReference type="EMBL" id="MPC84697.1"/>
    </source>
</evidence>
<protein>
    <submittedName>
        <fullName evidence="1">Uncharacterized protein</fullName>
    </submittedName>
</protein>
<comment type="caution">
    <text evidence="1">The sequence shown here is derived from an EMBL/GenBank/DDBJ whole genome shotgun (WGS) entry which is preliminary data.</text>
</comment>
<sequence>MWEIAAKELKNAVINLIHLVTHLQGFRERGRGVCGQGVRQVCSGQVYSGLRCLFHPPRVSGKTSSGEVTPGVQDRCVVQCCLASGHSHEDSETRGKCFSQWLEVERGGGKWSRWLGKRVESKSRAWMRLASGAERWRAYVCSPPRPSQY</sequence>
<dbReference type="AlphaFoldDB" id="A0A5B7ITD4"/>
<dbReference type="Proteomes" id="UP000324222">
    <property type="component" value="Unassembled WGS sequence"/>
</dbReference>
<gene>
    <name evidence="1" type="ORF">E2C01_079443</name>
</gene>
<keyword evidence="2" id="KW-1185">Reference proteome</keyword>
<proteinExistence type="predicted"/>
<evidence type="ECO:0000313" key="2">
    <source>
        <dbReference type="Proteomes" id="UP000324222"/>
    </source>
</evidence>
<reference evidence="1 2" key="1">
    <citation type="submission" date="2019-05" db="EMBL/GenBank/DDBJ databases">
        <title>Another draft genome of Portunus trituberculatus and its Hox gene families provides insights of decapod evolution.</title>
        <authorList>
            <person name="Jeong J.-H."/>
            <person name="Song I."/>
            <person name="Kim S."/>
            <person name="Choi T."/>
            <person name="Kim D."/>
            <person name="Ryu S."/>
            <person name="Kim W."/>
        </authorList>
    </citation>
    <scope>NUCLEOTIDE SEQUENCE [LARGE SCALE GENOMIC DNA]</scope>
    <source>
        <tissue evidence="1">Muscle</tissue>
    </source>
</reference>
<accession>A0A5B7ITD4</accession>
<dbReference type="EMBL" id="VSRR010066153">
    <property type="protein sequence ID" value="MPC84697.1"/>
    <property type="molecule type" value="Genomic_DNA"/>
</dbReference>
<name>A0A5B7ITD4_PORTR</name>